<feature type="non-terminal residue" evidence="2">
    <location>
        <position position="1"/>
    </location>
</feature>
<evidence type="ECO:0000313" key="2">
    <source>
        <dbReference type="EMBL" id="CAG8798561.1"/>
    </source>
</evidence>
<organism evidence="2 3">
    <name type="scientific">Dentiscutata erythropus</name>
    <dbReference type="NCBI Taxonomy" id="1348616"/>
    <lineage>
        <taxon>Eukaryota</taxon>
        <taxon>Fungi</taxon>
        <taxon>Fungi incertae sedis</taxon>
        <taxon>Mucoromycota</taxon>
        <taxon>Glomeromycotina</taxon>
        <taxon>Glomeromycetes</taxon>
        <taxon>Diversisporales</taxon>
        <taxon>Gigasporaceae</taxon>
        <taxon>Dentiscutata</taxon>
    </lineage>
</organism>
<feature type="compositionally biased region" description="Low complexity" evidence="1">
    <location>
        <begin position="50"/>
        <end position="83"/>
    </location>
</feature>
<dbReference type="AlphaFoldDB" id="A0A9N9JW30"/>
<feature type="non-terminal residue" evidence="2">
    <location>
        <position position="336"/>
    </location>
</feature>
<dbReference type="EMBL" id="CAJVPY010033121">
    <property type="protein sequence ID" value="CAG8798561.1"/>
    <property type="molecule type" value="Genomic_DNA"/>
</dbReference>
<keyword evidence="3" id="KW-1185">Reference proteome</keyword>
<evidence type="ECO:0000313" key="3">
    <source>
        <dbReference type="Proteomes" id="UP000789405"/>
    </source>
</evidence>
<evidence type="ECO:0000256" key="1">
    <source>
        <dbReference type="SAM" id="MobiDB-lite"/>
    </source>
</evidence>
<reference evidence="2" key="1">
    <citation type="submission" date="2021-06" db="EMBL/GenBank/DDBJ databases">
        <authorList>
            <person name="Kallberg Y."/>
            <person name="Tangrot J."/>
            <person name="Rosling A."/>
        </authorList>
    </citation>
    <scope>NUCLEOTIDE SEQUENCE</scope>
    <source>
        <strain evidence="2">MA453B</strain>
    </source>
</reference>
<feature type="region of interest" description="Disordered" evidence="1">
    <location>
        <begin position="50"/>
        <end position="85"/>
    </location>
</feature>
<proteinExistence type="predicted"/>
<name>A0A9N9JW30_9GLOM</name>
<sequence length="336" mass="37736">IESSYLLIYATNTKMGHMKKRTSVSNRKGAKHVLPSFELNKEQRNILGSLSTPSVSSIPSDSSTPSTSSVASSPNVSSGPSSSQIESNIQVAKNVAVDPYSVEPHLDEPHLDEPHLDETCLDTLDDNDILSDPDLRIYLSSTIGSIHGVQLQMVPMIQDIQKKLDEMYLDWKAVGFGVQMENDIKWIEDAISQTIYGLIEKVKYPSDKCLMQVCYDALLDIKGEGFTNKIKHGGWKCFFNKHVRTPAQKFCHLRRSNIVQRIKNSIHTKFKGLIKPKRKTINPVNVDDNPNYTYLNFILNRAFPDPKTEKNSIAFGMAIAFNYFDPTKGIIIVLSE</sequence>
<protein>
    <submittedName>
        <fullName evidence="2">14827_t:CDS:1</fullName>
    </submittedName>
</protein>
<comment type="caution">
    <text evidence="2">The sequence shown here is derived from an EMBL/GenBank/DDBJ whole genome shotgun (WGS) entry which is preliminary data.</text>
</comment>
<dbReference type="Proteomes" id="UP000789405">
    <property type="component" value="Unassembled WGS sequence"/>
</dbReference>
<accession>A0A9N9JW30</accession>
<dbReference type="OrthoDB" id="2341532at2759"/>
<gene>
    <name evidence="2" type="ORF">DERYTH_LOCUS22900</name>
</gene>